<evidence type="ECO:0000313" key="1">
    <source>
        <dbReference type="EMBL" id="RKG93935.1"/>
    </source>
</evidence>
<dbReference type="SUPFAM" id="SSF46785">
    <property type="entry name" value="Winged helix' DNA-binding domain"/>
    <property type="match status" value="1"/>
</dbReference>
<protein>
    <submittedName>
        <fullName evidence="1">Transcriptional regulator</fullName>
    </submittedName>
</protein>
<feature type="non-terminal residue" evidence="1">
    <location>
        <position position="1"/>
    </location>
</feature>
<name>A0A3A8JEX9_9BACT</name>
<organism evidence="1 2">
    <name type="scientific">Corallococcus carmarthensis</name>
    <dbReference type="NCBI Taxonomy" id="2316728"/>
    <lineage>
        <taxon>Bacteria</taxon>
        <taxon>Pseudomonadati</taxon>
        <taxon>Myxococcota</taxon>
        <taxon>Myxococcia</taxon>
        <taxon>Myxococcales</taxon>
        <taxon>Cystobacterineae</taxon>
        <taxon>Myxococcaceae</taxon>
        <taxon>Corallococcus</taxon>
    </lineage>
</organism>
<gene>
    <name evidence="1" type="ORF">D7X32_43370</name>
</gene>
<dbReference type="AlphaFoldDB" id="A0A3A8JEX9"/>
<reference evidence="2" key="1">
    <citation type="submission" date="2018-09" db="EMBL/GenBank/DDBJ databases">
        <authorList>
            <person name="Livingstone P.G."/>
            <person name="Whitworth D.E."/>
        </authorList>
    </citation>
    <scope>NUCLEOTIDE SEQUENCE [LARGE SCALE GENOMIC DNA]</scope>
    <source>
        <strain evidence="2">CA043D</strain>
    </source>
</reference>
<evidence type="ECO:0000313" key="2">
    <source>
        <dbReference type="Proteomes" id="UP000268313"/>
    </source>
</evidence>
<dbReference type="Proteomes" id="UP000268313">
    <property type="component" value="Unassembled WGS sequence"/>
</dbReference>
<dbReference type="InterPro" id="IPR036390">
    <property type="entry name" value="WH_DNA-bd_sf"/>
</dbReference>
<sequence length="103" mass="11269">LGGVPPDGLGGVEGRKEIDATARVIIEKLGLRPRKAALREAIMALTSLRPWHPAELAEALHYSPDKLTERHLKAMVEEGLLERTHPDNPAHPAQAYRAVRRGG</sequence>
<proteinExistence type="predicted"/>
<dbReference type="EMBL" id="RAWE01000382">
    <property type="protein sequence ID" value="RKG93935.1"/>
    <property type="molecule type" value="Genomic_DNA"/>
</dbReference>
<dbReference type="InterPro" id="IPR036388">
    <property type="entry name" value="WH-like_DNA-bd_sf"/>
</dbReference>
<dbReference type="Gene3D" id="1.10.10.10">
    <property type="entry name" value="Winged helix-like DNA-binding domain superfamily/Winged helix DNA-binding domain"/>
    <property type="match status" value="1"/>
</dbReference>
<comment type="caution">
    <text evidence="1">The sequence shown here is derived from an EMBL/GenBank/DDBJ whole genome shotgun (WGS) entry which is preliminary data.</text>
</comment>
<keyword evidence="2" id="KW-1185">Reference proteome</keyword>
<accession>A0A3A8JEX9</accession>